<dbReference type="GO" id="GO:0000009">
    <property type="term" value="F:alpha-1,6-mannosyltransferase activity"/>
    <property type="evidence" value="ECO:0007669"/>
    <property type="project" value="TreeGrafter"/>
</dbReference>
<keyword evidence="4 8" id="KW-1133">Transmembrane helix</keyword>
<comment type="subcellular location">
    <subcellularLocation>
        <location evidence="1">Golgi apparatus membrane</location>
        <topology evidence="1">Single-pass type II membrane protein</topology>
    </subcellularLocation>
</comment>
<evidence type="ECO:0000313" key="9">
    <source>
        <dbReference type="EMBL" id="KAF5869423.1"/>
    </source>
</evidence>
<evidence type="ECO:0000256" key="6">
    <source>
        <dbReference type="ARBA" id="ARBA00023136"/>
    </source>
</evidence>
<dbReference type="Gene3D" id="3.90.550.10">
    <property type="entry name" value="Spore Coat Polysaccharide Biosynthesis Protein SpsA, Chain A"/>
    <property type="match status" value="1"/>
</dbReference>
<dbReference type="PANTHER" id="PTHR43083:SF4">
    <property type="entry name" value="N-GLYCOSYL-TRANSFERASE (AFU_ORTHOLOGUE AFUA_4G06870)"/>
    <property type="match status" value="1"/>
</dbReference>
<dbReference type="InterPro" id="IPR029044">
    <property type="entry name" value="Nucleotide-diphossugar_trans"/>
</dbReference>
<dbReference type="GO" id="GO:0006487">
    <property type="term" value="P:protein N-linked glycosylation"/>
    <property type="evidence" value="ECO:0007669"/>
    <property type="project" value="TreeGrafter"/>
</dbReference>
<dbReference type="Pfam" id="PF03452">
    <property type="entry name" value="Anp1"/>
    <property type="match status" value="1"/>
</dbReference>
<dbReference type="SUPFAM" id="SSF53448">
    <property type="entry name" value="Nucleotide-diphospho-sugar transferases"/>
    <property type="match status" value="1"/>
</dbReference>
<evidence type="ECO:0000256" key="3">
    <source>
        <dbReference type="ARBA" id="ARBA00022968"/>
    </source>
</evidence>
<keyword evidence="6 8" id="KW-0472">Membrane</keyword>
<dbReference type="FunFam" id="3.90.550.10:FF:000017">
    <property type="entry name" value="Mannan polymerase II complex ANP1 subunit"/>
    <property type="match status" value="1"/>
</dbReference>
<keyword evidence="2 8" id="KW-0812">Transmembrane</keyword>
<dbReference type="RefSeq" id="XP_037188372.1">
    <property type="nucleotide sequence ID" value="XM_037341560.1"/>
</dbReference>
<evidence type="ECO:0000256" key="5">
    <source>
        <dbReference type="ARBA" id="ARBA00023034"/>
    </source>
</evidence>
<reference evidence="9 10" key="1">
    <citation type="journal article" date="2020" name="Phytopathology">
        <title>A high-quality genome resource of Botrytis fragariae, a new and rapidly spreading fungal pathogen causing strawberry gray mold in the U.S.A.</title>
        <authorList>
            <person name="Wu Y."/>
            <person name="Saski C.A."/>
            <person name="Schnabel G."/>
            <person name="Xiao S."/>
            <person name="Hu M."/>
        </authorList>
    </citation>
    <scope>NUCLEOTIDE SEQUENCE [LARGE SCALE GENOMIC DNA]</scope>
    <source>
        <strain evidence="9 10">BVB16</strain>
    </source>
</reference>
<feature type="transmembrane region" description="Helical" evidence="8">
    <location>
        <begin position="21"/>
        <end position="46"/>
    </location>
</feature>
<name>A0A8H6AKK2_9HELO</name>
<keyword evidence="5" id="KW-0333">Golgi apparatus</keyword>
<dbReference type="GO" id="GO:0000136">
    <property type="term" value="C:mannan polymerase complex"/>
    <property type="evidence" value="ECO:0007669"/>
    <property type="project" value="TreeGrafter"/>
</dbReference>
<proteinExistence type="inferred from homology"/>
<keyword evidence="10" id="KW-1185">Reference proteome</keyword>
<evidence type="ECO:0000256" key="8">
    <source>
        <dbReference type="SAM" id="Phobius"/>
    </source>
</evidence>
<gene>
    <name evidence="9" type="ORF">Bfra_011229</name>
</gene>
<dbReference type="GO" id="GO:0000032">
    <property type="term" value="P:cell wall mannoprotein biosynthetic process"/>
    <property type="evidence" value="ECO:0007669"/>
    <property type="project" value="TreeGrafter"/>
</dbReference>
<comment type="caution">
    <text evidence="9">The sequence shown here is derived from an EMBL/GenBank/DDBJ whole genome shotgun (WGS) entry which is preliminary data.</text>
</comment>
<sequence>MLGPKGGMNWKATKAQLPPARAIWVFLTRTRFLLCVALAGVVVLLWRGISTSAQEMQRYYCWGPSKPPMQMTLNEQADWNAHLQTPVIFNHHEPVVCRPQPHPIYYKSNCEQGTNFDLDPLRDAASYLPKYFDLLSLLSYPHDLIDLAFLVGDSSDDTLAVLAAELDRIQDGKETEAFNSALIVQKDFGAVSGQTVEERHAYAAQAPRRKIMARARNYLLSAALKPEHSWVYWRDADIVDSPEKIIEDFIAHDRDIIVPNVWFHRYRDGVDIEGRFDYNSWIESDKALKLASKLDKDTVIVEGYKEFDTGRTYMALMGNWRENKDEEVKLDGIGGVNIIVKADVHRSGINFPAYAFENQAETEGFAKMAKRAGYEVIGLPNYVVWHMDTEEKPGNNV</sequence>
<comment type="similarity">
    <text evidence="7">Belongs to the ANP1/MMN9/VAN1 family.</text>
</comment>
<dbReference type="PANTHER" id="PTHR43083">
    <property type="entry name" value="MANNAN POLYMERASE II"/>
    <property type="match status" value="1"/>
</dbReference>
<evidence type="ECO:0000256" key="4">
    <source>
        <dbReference type="ARBA" id="ARBA00022989"/>
    </source>
</evidence>
<evidence type="ECO:0000256" key="2">
    <source>
        <dbReference type="ARBA" id="ARBA00022692"/>
    </source>
</evidence>
<dbReference type="InterPro" id="IPR052086">
    <property type="entry name" value="Mannan_Polymerase_Subunit"/>
</dbReference>
<evidence type="ECO:0000256" key="1">
    <source>
        <dbReference type="ARBA" id="ARBA00004323"/>
    </source>
</evidence>
<keyword evidence="3" id="KW-0735">Signal-anchor</keyword>
<organism evidence="9 10">
    <name type="scientific">Botrytis fragariae</name>
    <dbReference type="NCBI Taxonomy" id="1964551"/>
    <lineage>
        <taxon>Eukaryota</taxon>
        <taxon>Fungi</taxon>
        <taxon>Dikarya</taxon>
        <taxon>Ascomycota</taxon>
        <taxon>Pezizomycotina</taxon>
        <taxon>Leotiomycetes</taxon>
        <taxon>Helotiales</taxon>
        <taxon>Sclerotiniaceae</taxon>
        <taxon>Botrytis</taxon>
    </lineage>
</organism>
<dbReference type="EMBL" id="JABFCT010000017">
    <property type="protein sequence ID" value="KAF5869423.1"/>
    <property type="molecule type" value="Genomic_DNA"/>
</dbReference>
<dbReference type="GeneID" id="59265252"/>
<evidence type="ECO:0000313" key="10">
    <source>
        <dbReference type="Proteomes" id="UP000531561"/>
    </source>
</evidence>
<protein>
    <submittedName>
        <fullName evidence="9">Putative mannan polymerase ii complex anp1 subunit protein</fullName>
    </submittedName>
</protein>
<evidence type="ECO:0000256" key="7">
    <source>
        <dbReference type="ARBA" id="ARBA00037964"/>
    </source>
</evidence>
<dbReference type="AlphaFoldDB" id="A0A8H6AKK2"/>
<accession>A0A8H6AKK2</accession>
<dbReference type="OrthoDB" id="204164at2759"/>
<dbReference type="Proteomes" id="UP000531561">
    <property type="component" value="Unassembled WGS sequence"/>
</dbReference>